<dbReference type="GO" id="GO:0016702">
    <property type="term" value="F:oxidoreductase activity, acting on single donors with incorporation of molecular oxygen, incorporation of two atoms of oxygen"/>
    <property type="evidence" value="ECO:0007669"/>
    <property type="project" value="UniProtKB-ARBA"/>
</dbReference>
<gene>
    <name evidence="2" type="primary">amnA</name>
</gene>
<dbReference type="GO" id="GO:0008198">
    <property type="term" value="F:ferrous iron binding"/>
    <property type="evidence" value="ECO:0007669"/>
    <property type="project" value="InterPro"/>
</dbReference>
<evidence type="ECO:0000259" key="1">
    <source>
        <dbReference type="Pfam" id="PF02900"/>
    </source>
</evidence>
<organism evidence="2">
    <name type="scientific">uncultured marine group II/III euryarchaeote SAT1000_18_E10</name>
    <dbReference type="NCBI Taxonomy" id="1456565"/>
    <lineage>
        <taxon>Archaea</taxon>
        <taxon>Methanobacteriati</taxon>
        <taxon>Methanobacteriota</taxon>
        <taxon>environmental samples</taxon>
    </lineage>
</organism>
<keyword evidence="2" id="KW-0223">Dioxygenase</keyword>
<proteinExistence type="predicted"/>
<dbReference type="Pfam" id="PF02900">
    <property type="entry name" value="LigB"/>
    <property type="match status" value="1"/>
</dbReference>
<protein>
    <submittedName>
        <fullName evidence="2">2-amino-5-chlorophenol 1,6-dioxygenase alpha subunit (AmnA)</fullName>
    </submittedName>
</protein>
<evidence type="ECO:0000313" key="2">
    <source>
        <dbReference type="EMBL" id="AIF23801.1"/>
    </source>
</evidence>
<dbReference type="SUPFAM" id="SSF53213">
    <property type="entry name" value="LigB-like"/>
    <property type="match status" value="1"/>
</dbReference>
<name>A0A075I543_9EURY</name>
<dbReference type="Gene3D" id="3.40.830.10">
    <property type="entry name" value="LigB-like"/>
    <property type="match status" value="1"/>
</dbReference>
<sequence>MRDDNVRKGILVPGMPHPYLCPEKNEGWQRVRDAYDKAREEIEETDAEIMVIYSTFWPSILGHQILAFPEPEWTYVDEEFHDLGSIPYKFRLDPEFAQLAVDKCKERGLHARTVSYYGFPIDIGSILALKLLNPDNRLPAIIVSSNMYANRAETIVLGKSVRDAIDASGKKAVVVVVSALSNRLHTVEIKPEDDKIHSLKDHEWNLKFLEYLDKGRLEDVSQLSRQFHEEARVPKVVSFKPFWIMASMMGQTNLYEGNILAYEPVWGTGSAVVTMTPAEDTAGDLEYDEDDPEFYKGDREVLDFYEQPEMGPLEEEDGD</sequence>
<dbReference type="AlphaFoldDB" id="A0A075I543"/>
<dbReference type="EMBL" id="KF901241">
    <property type="protein sequence ID" value="AIF23801.1"/>
    <property type="molecule type" value="Genomic_DNA"/>
</dbReference>
<dbReference type="InterPro" id="IPR004183">
    <property type="entry name" value="Xdiol_dOase_suB"/>
</dbReference>
<accession>A0A075I543</accession>
<reference evidence="2" key="1">
    <citation type="journal article" date="2014" name="Genome Biol. Evol.">
        <title>Pangenome evidence for extensive interdomain horizontal transfer affecting lineage core and shell genes in uncultured planktonic thaumarchaeota and euryarchaeota.</title>
        <authorList>
            <person name="Deschamps P."/>
            <person name="Zivanovic Y."/>
            <person name="Moreira D."/>
            <person name="Rodriguez-Valera F."/>
            <person name="Lopez-Garcia P."/>
        </authorList>
    </citation>
    <scope>NUCLEOTIDE SEQUENCE</scope>
</reference>
<keyword evidence="2" id="KW-0560">Oxidoreductase</keyword>
<feature type="domain" description="Extradiol ring-cleavage dioxygenase class III enzyme subunit B" evidence="1">
    <location>
        <begin position="17"/>
        <end position="265"/>
    </location>
</feature>